<protein>
    <recommendedName>
        <fullName evidence="2">DUF7973 domain-containing protein</fullName>
    </recommendedName>
</protein>
<evidence type="ECO:0000259" key="2">
    <source>
        <dbReference type="Pfam" id="PF25928"/>
    </source>
</evidence>
<dbReference type="AlphaFoldDB" id="A0A9D2GSX5"/>
<proteinExistence type="predicted"/>
<feature type="transmembrane region" description="Helical" evidence="1">
    <location>
        <begin position="218"/>
        <end position="241"/>
    </location>
</feature>
<gene>
    <name evidence="3" type="ORF">H9804_05925</name>
</gene>
<organism evidence="3 4">
    <name type="scientific">Candidatus Mucispirillum faecigallinarum</name>
    <dbReference type="NCBI Taxonomy" id="2838699"/>
    <lineage>
        <taxon>Bacteria</taxon>
        <taxon>Pseudomonadati</taxon>
        <taxon>Deferribacterota</taxon>
        <taxon>Deferribacteres</taxon>
        <taxon>Deferribacterales</taxon>
        <taxon>Mucispirillaceae</taxon>
        <taxon>Mucispirillum</taxon>
    </lineage>
</organism>
<name>A0A9D2GSX5_9BACT</name>
<feature type="transmembrane region" description="Helical" evidence="1">
    <location>
        <begin position="269"/>
        <end position="289"/>
    </location>
</feature>
<dbReference type="InterPro" id="IPR058279">
    <property type="entry name" value="DUF7973"/>
</dbReference>
<keyword evidence="1" id="KW-0472">Membrane</keyword>
<dbReference type="EMBL" id="DXAQ01000091">
    <property type="protein sequence ID" value="HIZ89463.1"/>
    <property type="molecule type" value="Genomic_DNA"/>
</dbReference>
<keyword evidence="1" id="KW-1133">Transmembrane helix</keyword>
<sequence>MSNVMVTIIYAFCGGVFGASIGALWAFILCTLIAVMGALVVLAGGSDFILMQVALGPIFGPAAGGFLSGVVAATYAHGVRKNHPTNNAKDIVTPLMGTSWDVLFVGGISAVISFYFAALLSKVPFIQLGDTGAISIVVLSLLSRVLFLKESIFGNKKSIEKHGIFGTNNYELSWCGYMTPKPLLMMIGISMGGFSAAVAAGTLSVLRPLVESGQINAGLAWTVPLFFTWGISGIMLTMMALGQGATGRVPVTHAISLVGALMFLHTEPIFGTNTAILFGILGGIMGMAVQEFGARVFWNHGGNHIDPPAFSIAVNTLFINILFSFISLH</sequence>
<reference evidence="3" key="2">
    <citation type="submission" date="2021-04" db="EMBL/GenBank/DDBJ databases">
        <authorList>
            <person name="Gilroy R."/>
        </authorList>
    </citation>
    <scope>NUCLEOTIDE SEQUENCE</scope>
    <source>
        <strain evidence="3">ChiW4-1371</strain>
    </source>
</reference>
<feature type="transmembrane region" description="Helical" evidence="1">
    <location>
        <begin position="125"/>
        <end position="147"/>
    </location>
</feature>
<accession>A0A9D2GSX5</accession>
<evidence type="ECO:0000256" key="1">
    <source>
        <dbReference type="SAM" id="Phobius"/>
    </source>
</evidence>
<dbReference type="Proteomes" id="UP000824176">
    <property type="component" value="Unassembled WGS sequence"/>
</dbReference>
<evidence type="ECO:0000313" key="4">
    <source>
        <dbReference type="Proteomes" id="UP000824176"/>
    </source>
</evidence>
<feature type="domain" description="DUF7973" evidence="2">
    <location>
        <begin position="222"/>
        <end position="323"/>
    </location>
</feature>
<feature type="transmembrane region" description="Helical" evidence="1">
    <location>
        <begin position="309"/>
        <end position="328"/>
    </location>
</feature>
<feature type="transmembrane region" description="Helical" evidence="1">
    <location>
        <begin position="100"/>
        <end position="119"/>
    </location>
</feature>
<reference evidence="3" key="1">
    <citation type="journal article" date="2021" name="PeerJ">
        <title>Extensive microbial diversity within the chicken gut microbiome revealed by metagenomics and culture.</title>
        <authorList>
            <person name="Gilroy R."/>
            <person name="Ravi A."/>
            <person name="Getino M."/>
            <person name="Pursley I."/>
            <person name="Horton D.L."/>
            <person name="Alikhan N.F."/>
            <person name="Baker D."/>
            <person name="Gharbi K."/>
            <person name="Hall N."/>
            <person name="Watson M."/>
            <person name="Adriaenssens E.M."/>
            <person name="Foster-Nyarko E."/>
            <person name="Jarju S."/>
            <person name="Secka A."/>
            <person name="Antonio M."/>
            <person name="Oren A."/>
            <person name="Chaudhuri R.R."/>
            <person name="La Ragione R."/>
            <person name="Hildebrand F."/>
            <person name="Pallen M.J."/>
        </authorList>
    </citation>
    <scope>NUCLEOTIDE SEQUENCE</scope>
    <source>
        <strain evidence="3">ChiW4-1371</strain>
    </source>
</reference>
<keyword evidence="1" id="KW-0812">Transmembrane</keyword>
<feature type="transmembrane region" description="Helical" evidence="1">
    <location>
        <begin position="7"/>
        <end position="38"/>
    </location>
</feature>
<comment type="caution">
    <text evidence="3">The sequence shown here is derived from an EMBL/GenBank/DDBJ whole genome shotgun (WGS) entry which is preliminary data.</text>
</comment>
<feature type="domain" description="DUF7973" evidence="2">
    <location>
        <begin position="6"/>
        <end position="157"/>
    </location>
</feature>
<evidence type="ECO:0000313" key="3">
    <source>
        <dbReference type="EMBL" id="HIZ89463.1"/>
    </source>
</evidence>
<dbReference type="Pfam" id="PF25928">
    <property type="entry name" value="DUF7973"/>
    <property type="match status" value="2"/>
</dbReference>
<feature type="transmembrane region" description="Helical" evidence="1">
    <location>
        <begin position="58"/>
        <end position="79"/>
    </location>
</feature>
<feature type="transmembrane region" description="Helical" evidence="1">
    <location>
        <begin position="183"/>
        <end position="206"/>
    </location>
</feature>